<reference evidence="2 3" key="1">
    <citation type="submission" date="2020-03" db="EMBL/GenBank/DDBJ databases">
        <authorList>
            <consortium name="Genoscope - CEA"/>
            <person name="William W."/>
        </authorList>
    </citation>
    <scope>NUCLEOTIDE SEQUENCE [LARGE SCALE GENOMIC DNA]</scope>
    <source>
        <strain evidence="3">DSM 16959</strain>
    </source>
</reference>
<dbReference type="GO" id="GO:0003723">
    <property type="term" value="F:RNA binding"/>
    <property type="evidence" value="ECO:0007669"/>
    <property type="project" value="InterPro"/>
</dbReference>
<protein>
    <recommendedName>
        <fullName evidence="4">Type I-E CRISPR-associated protein Cas5/CasD</fullName>
    </recommendedName>
</protein>
<dbReference type="InterPro" id="IPR013422">
    <property type="entry name" value="CRISPR-assoc_prot_Cas5_N"/>
</dbReference>
<sequence>MAESARDYLMFRLYGPLASWGDIAVGEVRPSFERPSKSAVLGLAAAALGLRRDDEDGQHRLAQDYGYAVEVQSFGQPLRDYHTVQRPPQRKGADYVSRREELLAVPKEDLATTLSYRDYWQDASYIACLWAKGDTPIYPLVEMASALQRPHYVLYLGRKSCPLALPLQPQIVEADSISAAFDGAMFKDDIFEHLSKGERIRFSDEKLGDTVMKLIRRDQPDSRRRWQFSEREEYRLTVIEEGAQ</sequence>
<keyword evidence="3" id="KW-1185">Reference proteome</keyword>
<evidence type="ECO:0008006" key="4">
    <source>
        <dbReference type="Google" id="ProtNLM"/>
    </source>
</evidence>
<organism evidence="2 3">
    <name type="scientific">Denitratisoma oestradiolicum</name>
    <dbReference type="NCBI Taxonomy" id="311182"/>
    <lineage>
        <taxon>Bacteria</taxon>
        <taxon>Pseudomonadati</taxon>
        <taxon>Pseudomonadota</taxon>
        <taxon>Betaproteobacteria</taxon>
        <taxon>Nitrosomonadales</taxon>
        <taxon>Sterolibacteriaceae</taxon>
        <taxon>Denitratisoma</taxon>
    </lineage>
</organism>
<dbReference type="InterPro" id="IPR021124">
    <property type="entry name" value="CRISPR-assoc_prot_Cas5"/>
</dbReference>
<dbReference type="Proteomes" id="UP000515733">
    <property type="component" value="Chromosome"/>
</dbReference>
<keyword evidence="1" id="KW-0051">Antiviral defense</keyword>
<dbReference type="GO" id="GO:0051607">
    <property type="term" value="P:defense response to virus"/>
    <property type="evidence" value="ECO:0007669"/>
    <property type="project" value="UniProtKB-KW"/>
</dbReference>
<evidence type="ECO:0000313" key="3">
    <source>
        <dbReference type="Proteomes" id="UP000515733"/>
    </source>
</evidence>
<gene>
    <name evidence="2" type="ORF">DENOEST_0917</name>
</gene>
<dbReference type="Gene3D" id="3.30.70.2660">
    <property type="match status" value="1"/>
</dbReference>
<dbReference type="Pfam" id="PF09704">
    <property type="entry name" value="Cas_Cas5d"/>
    <property type="match status" value="1"/>
</dbReference>
<name>A0A6S6XYX8_9PROT</name>
<evidence type="ECO:0000313" key="2">
    <source>
        <dbReference type="EMBL" id="CAB1368082.1"/>
    </source>
</evidence>
<dbReference type="InterPro" id="IPR010147">
    <property type="entry name" value="CRISPR-assoc_prot_CasD"/>
</dbReference>
<dbReference type="CDD" id="cd09645">
    <property type="entry name" value="Cas5_I-E"/>
    <property type="match status" value="1"/>
</dbReference>
<dbReference type="EMBL" id="LR778301">
    <property type="protein sequence ID" value="CAB1368082.1"/>
    <property type="molecule type" value="Genomic_DNA"/>
</dbReference>
<dbReference type="KEGG" id="doe:DENOEST_0917"/>
<dbReference type="NCBIfam" id="TIGR02593">
    <property type="entry name" value="CRISPR_cas5"/>
    <property type="match status" value="1"/>
</dbReference>
<dbReference type="NCBIfam" id="TIGR01868">
    <property type="entry name" value="casD_Cas5e"/>
    <property type="match status" value="1"/>
</dbReference>
<evidence type="ECO:0000256" key="1">
    <source>
        <dbReference type="ARBA" id="ARBA00023118"/>
    </source>
</evidence>
<dbReference type="RefSeq" id="WP_197970519.1">
    <property type="nucleotide sequence ID" value="NZ_LR778301.1"/>
</dbReference>
<accession>A0A6S6XYX8</accession>
<proteinExistence type="predicted"/>
<dbReference type="AlphaFoldDB" id="A0A6S6XYX8"/>
<dbReference type="GO" id="GO:0043571">
    <property type="term" value="P:maintenance of CRISPR repeat elements"/>
    <property type="evidence" value="ECO:0007669"/>
    <property type="project" value="InterPro"/>
</dbReference>